<keyword evidence="3" id="KW-0479">Metal-binding</keyword>
<name>A0A0G4HCX8_9ALVE</name>
<gene>
    <name evidence="9" type="ORF">Cvel_6366</name>
</gene>
<accession>A0A0G4HCX8</accession>
<proteinExistence type="predicted"/>
<comment type="subcellular location">
    <subcellularLocation>
        <location evidence="1">Cytoplasm</location>
    </subcellularLocation>
</comment>
<dbReference type="PANTHER" id="PTHR22605:SF1">
    <property type="entry name" value="RZ-TYPE DOMAIN-CONTAINING PROTEIN"/>
    <property type="match status" value="1"/>
</dbReference>
<keyword evidence="5" id="KW-0862">Zinc</keyword>
<keyword evidence="4" id="KW-0863">Zinc-finger</keyword>
<protein>
    <recommendedName>
        <fullName evidence="8">RZ-type domain-containing protein</fullName>
    </recommendedName>
</protein>
<dbReference type="Pfam" id="PF20173">
    <property type="entry name" value="ZnF_RZ-type"/>
    <property type="match status" value="1"/>
</dbReference>
<evidence type="ECO:0000256" key="3">
    <source>
        <dbReference type="ARBA" id="ARBA00022723"/>
    </source>
</evidence>
<evidence type="ECO:0000256" key="5">
    <source>
        <dbReference type="ARBA" id="ARBA00022833"/>
    </source>
</evidence>
<dbReference type="GO" id="GO:0008270">
    <property type="term" value="F:zinc ion binding"/>
    <property type="evidence" value="ECO:0007669"/>
    <property type="project" value="UniProtKB-KW"/>
</dbReference>
<dbReference type="VEuPathDB" id="CryptoDB:Cvel_6366"/>
<feature type="domain" description="RZ-type" evidence="8">
    <location>
        <begin position="1861"/>
        <end position="1902"/>
    </location>
</feature>
<feature type="region of interest" description="Disordered" evidence="7">
    <location>
        <begin position="1536"/>
        <end position="1568"/>
    </location>
</feature>
<dbReference type="InterPro" id="IPR046439">
    <property type="entry name" value="ZF_RZ_dom"/>
</dbReference>
<feature type="compositionally biased region" description="Low complexity" evidence="7">
    <location>
        <begin position="1540"/>
        <end position="1560"/>
    </location>
</feature>
<evidence type="ECO:0000256" key="4">
    <source>
        <dbReference type="ARBA" id="ARBA00022771"/>
    </source>
</evidence>
<dbReference type="GO" id="GO:0016887">
    <property type="term" value="F:ATP hydrolysis activity"/>
    <property type="evidence" value="ECO:0007669"/>
    <property type="project" value="InterPro"/>
</dbReference>
<reference evidence="9" key="1">
    <citation type="submission" date="2014-11" db="EMBL/GenBank/DDBJ databases">
        <authorList>
            <person name="Otto D Thomas"/>
            <person name="Naeem Raeece"/>
        </authorList>
    </citation>
    <scope>NUCLEOTIDE SEQUENCE</scope>
</reference>
<dbReference type="GO" id="GO:0005737">
    <property type="term" value="C:cytoplasm"/>
    <property type="evidence" value="ECO:0007669"/>
    <property type="project" value="UniProtKB-SubCell"/>
</dbReference>
<keyword evidence="2" id="KW-0963">Cytoplasm</keyword>
<keyword evidence="6" id="KW-0391">Immunity</keyword>
<evidence type="ECO:0000256" key="6">
    <source>
        <dbReference type="ARBA" id="ARBA00022859"/>
    </source>
</evidence>
<evidence type="ECO:0000313" key="9">
    <source>
        <dbReference type="EMBL" id="CEM41851.1"/>
    </source>
</evidence>
<sequence length="2040" mass="225025">MDLQQIARNLEETDGRHLMLFTQHGRAVNLLFDLGLLCHTETEVIWGSDDQAVWTDERVLYELQRVMGCMRTGHTAILYRCRFLYKSLADLLNQHWRTQGRSKFVTISMQAHSKPCPVYPRFRCVLVVDLEDLWLLPPQFRHRCEKVRLDDESLVGFPGLSEAEDGIAAETFFEEIFQRSAACGTAALSRPMKSMRRFFLGSPPVRQPPVASASAAPSAAALAATADTDHDHRVAKSMKDNSWVSYMVPGFLDDCTPNSLFVSHLVSSQKQSECSLPGLLGFPLFGIPGFSRDAMLLKLLWAASPKSMLRLAVGDFEQASPVLEPDDVNWMLREYFWYQRHESAPAVVVEALCQLSEGAGLDCTVMGAAAVRGPCQTPDMDLLRNADCLQLFILSEEPTHTWTLNDLEASLRRRINDAGLVSNSSFVHLHVDPLSSQQSVRDQVEAFFTCDNWHEEALKLPGGGGGAAAAASPSRRDAFLLIRIEDATEGLAQDGLHDRKAGCFVTRTLHELCFQCMHKKARMRGVSRPESAEKVDTVHHKHVVIVHSLLSTGSGSALTSSTSFSLIFQKDWHVVSVDRMVEREGSTGLTFAHFLQCSEAGRYRDLHHHEGRDWTPLPLSREILTLERAIKILQSNIGCMASRLVFCLPSCAVGYGGARSVLEESQRRLSYYLRGEHGEPLPAVRLLVQRALDELLAYPPVKNGEWIRQVVRALGGSAGGAERICMSALEMFFSQTLCSVFVSLLAFADCRENLRLSRADFSGNLEVWGKLFSHQSVSGIPGVASWVSFQPLSTQCPLRLDRGLDTRNGWEGRDCDEEVTERGGASPIIFPFFPFIFARVVKWLEAFDLGNFEALPEADKSFQEAIKDACKVLDGENLPPRWKARYVAEAIQRFTKEKLQKDICESSVAAVLLCVALLCADSVRVPPDALLLLAKPDEFSRAKFEDLCDLFEDAIPPFKVHLLFRNQMHAQILFAVVELVEACPSLLVAAADGFVRETLPPEWLRLLGHPQVDGGGSVTPAAVLILQHFLTAFFPNCNSDSFCDAAIVSSLKLFASVCWKEASFLQLWVTQWFSEAPSGTRSLRAGEKYHGAARVEGDTSSVSNTTEKALGDSRPTRIVAAAAAAAAVVTGENMPTGAEARSPPANLQPLWHVQQRITQLVRESHRLQLLHSVEGCAWRHLVAIGVPNSEVLPEDSIWMPWKAGLQKLQPCSQQKVTKASSLSSSPAEIASLAEDFDLFVMNLLKAGIELAEILISRTGEDLLPDDRRDQDVILACCRMLIDLFLFLRKELQSVMQSVTPSATVSDSLVETVTAGLLFNDRIPCPWRDSVAREGAGVSTTLATSFVNFIFAVFGLADDGTRLSMSERLSKFIIAQEFAQDDTFAVLLSQAWVSWDGPGHGMHTQSHTEEWVEGQPFAEGLDELWQNDLYHMRRLGSIADQSGGMNLPFLRILVVGTLKKMMHRLAECLLHLCRDEQSVDDAVAVGGVAPVWDGRMIPGWTCKKHPPVACEWSPSMKITRLIAAFLSCILLPSQQNEETMSGPRPSAPAAAAPAGSGTRSPPVSPPPSPTLLAVPAAAEADVEHRTGVEGMGLDALEDVKQVARGVLSILCQGRDSLNPDLHRELEIFFLRCLTGGSPEIGATRHLFSRGLEGRASEVGDRSDFPEDLEKLSEMRRFFADGWRRGGGILPLYAAVSSFRELGEVVFQGLGVVSEEASHSAARRIVGVLEECSSAESQQRVRCALSLAVCDTARGLRGVAGPLQPLNGLLNVLEHRVQDTAVSPGRRIFSQTPVSLMRAHLNEGDVVQALERLFDVEAGGLQDHVQESLRVQSVDLVLHLTAALLSCEREQCSLRKLRIAEPRHYAYLCPNRHLYTTEGCVHMQDERRCPVEGCGAQIGGKNSTDHLHAENQRLGQVARVRQQYNEGAHHLPIDRGYIEEDRLTARPDHNTTVRRPNPASFHSLRALVAAALLGRGLLSTDAAYFDSELSKRAARGILKDIAAIRRRHFVGEEEASLSPFALLHCCIESIFSPAPRHLVQIP</sequence>
<organism evidence="9">
    <name type="scientific">Chromera velia CCMP2878</name>
    <dbReference type="NCBI Taxonomy" id="1169474"/>
    <lineage>
        <taxon>Eukaryota</taxon>
        <taxon>Sar</taxon>
        <taxon>Alveolata</taxon>
        <taxon>Colpodellida</taxon>
        <taxon>Chromeraceae</taxon>
        <taxon>Chromera</taxon>
    </lineage>
</organism>
<dbReference type="EMBL" id="CDMZ01002322">
    <property type="protein sequence ID" value="CEM41851.1"/>
    <property type="molecule type" value="Genomic_DNA"/>
</dbReference>
<evidence type="ECO:0000259" key="8">
    <source>
        <dbReference type="Pfam" id="PF20173"/>
    </source>
</evidence>
<dbReference type="GO" id="GO:0004842">
    <property type="term" value="F:ubiquitin-protein transferase activity"/>
    <property type="evidence" value="ECO:0007669"/>
    <property type="project" value="InterPro"/>
</dbReference>
<evidence type="ECO:0000256" key="2">
    <source>
        <dbReference type="ARBA" id="ARBA00022490"/>
    </source>
</evidence>
<evidence type="ECO:0000256" key="7">
    <source>
        <dbReference type="SAM" id="MobiDB-lite"/>
    </source>
</evidence>
<dbReference type="InterPro" id="IPR031248">
    <property type="entry name" value="RNF213"/>
</dbReference>
<dbReference type="GO" id="GO:0002376">
    <property type="term" value="P:immune system process"/>
    <property type="evidence" value="ECO:0007669"/>
    <property type="project" value="UniProtKB-KW"/>
</dbReference>
<dbReference type="PANTHER" id="PTHR22605">
    <property type="entry name" value="RZ-TYPE DOMAIN-CONTAINING PROTEIN"/>
    <property type="match status" value="1"/>
</dbReference>
<evidence type="ECO:0000256" key="1">
    <source>
        <dbReference type="ARBA" id="ARBA00004496"/>
    </source>
</evidence>